<dbReference type="PROSITE" id="PS51186">
    <property type="entry name" value="GNAT"/>
    <property type="match status" value="1"/>
</dbReference>
<dbReference type="InterPro" id="IPR016181">
    <property type="entry name" value="Acyl_CoA_acyltransferase"/>
</dbReference>
<dbReference type="Pfam" id="PF00583">
    <property type="entry name" value="Acetyltransf_1"/>
    <property type="match status" value="1"/>
</dbReference>
<reference evidence="4 5" key="1">
    <citation type="submission" date="2016-05" db="EMBL/GenBank/DDBJ databases">
        <title>Draft Genome Sequence of Algibacter sp. Strain SK-16 Isolated from the Surface Water of Aburatsubo Inlet.</title>
        <authorList>
            <person name="Wong S.-K."/>
            <person name="Yoshizawa S."/>
            <person name="Nakajima Y."/>
            <person name="Ogura Y."/>
            <person name="Tetsuya H."/>
            <person name="Hamasaki K."/>
        </authorList>
    </citation>
    <scope>NUCLEOTIDE SEQUENCE [LARGE SCALE GENOMIC DNA]</scope>
    <source>
        <strain evidence="4 5">SK-16</strain>
    </source>
</reference>
<dbReference type="PANTHER" id="PTHR43877:SF2">
    <property type="entry name" value="AMINOALKYLPHOSPHONATE N-ACETYLTRANSFERASE-RELATED"/>
    <property type="match status" value="1"/>
</dbReference>
<keyword evidence="2" id="KW-0012">Acyltransferase</keyword>
<dbReference type="SUPFAM" id="SSF55729">
    <property type="entry name" value="Acyl-CoA N-acyltransferases (Nat)"/>
    <property type="match status" value="1"/>
</dbReference>
<dbReference type="InterPro" id="IPR000182">
    <property type="entry name" value="GNAT_dom"/>
</dbReference>
<dbReference type="InterPro" id="IPR050832">
    <property type="entry name" value="Bact_Acetyltransf"/>
</dbReference>
<protein>
    <submittedName>
        <fullName evidence="4">GNAT family N-acetyltransferase</fullName>
    </submittedName>
</protein>
<evidence type="ECO:0000313" key="4">
    <source>
        <dbReference type="EMBL" id="OEJ98845.1"/>
    </source>
</evidence>
<dbReference type="CDD" id="cd04301">
    <property type="entry name" value="NAT_SF"/>
    <property type="match status" value="1"/>
</dbReference>
<feature type="domain" description="N-acetyltransferase" evidence="3">
    <location>
        <begin position="7"/>
        <end position="150"/>
    </location>
</feature>
<proteinExistence type="predicted"/>
<evidence type="ECO:0000259" key="3">
    <source>
        <dbReference type="PROSITE" id="PS51186"/>
    </source>
</evidence>
<evidence type="ECO:0000313" key="5">
    <source>
        <dbReference type="Proteomes" id="UP000095713"/>
    </source>
</evidence>
<dbReference type="STRING" id="1849968.A8C32_06565"/>
<dbReference type="AlphaFoldDB" id="A0A1E5SIA6"/>
<dbReference type="PANTHER" id="PTHR43877">
    <property type="entry name" value="AMINOALKYLPHOSPHONATE N-ACETYLTRANSFERASE-RELATED-RELATED"/>
    <property type="match status" value="1"/>
</dbReference>
<dbReference type="Gene3D" id="3.40.630.30">
    <property type="match status" value="1"/>
</dbReference>
<keyword evidence="5" id="KW-1185">Reference proteome</keyword>
<evidence type="ECO:0000256" key="1">
    <source>
        <dbReference type="ARBA" id="ARBA00022679"/>
    </source>
</evidence>
<dbReference type="GO" id="GO:0016747">
    <property type="term" value="F:acyltransferase activity, transferring groups other than amino-acyl groups"/>
    <property type="evidence" value="ECO:0007669"/>
    <property type="project" value="InterPro"/>
</dbReference>
<comment type="caution">
    <text evidence="4">The sequence shown here is derived from an EMBL/GenBank/DDBJ whole genome shotgun (WGS) entry which is preliminary data.</text>
</comment>
<name>A0A1E5SIA6_9FLAO</name>
<accession>A0A1E5SIA6</accession>
<organism evidence="4 5">
    <name type="scientific">Flavivirga aquatica</name>
    <dbReference type="NCBI Taxonomy" id="1849968"/>
    <lineage>
        <taxon>Bacteria</taxon>
        <taxon>Pseudomonadati</taxon>
        <taxon>Bacteroidota</taxon>
        <taxon>Flavobacteriia</taxon>
        <taxon>Flavobacteriales</taxon>
        <taxon>Flavobacteriaceae</taxon>
        <taxon>Flavivirga</taxon>
    </lineage>
</organism>
<dbReference type="OrthoDB" id="9803233at2"/>
<dbReference type="EMBL" id="MDJD01000054">
    <property type="protein sequence ID" value="OEJ98845.1"/>
    <property type="molecule type" value="Genomic_DNA"/>
</dbReference>
<keyword evidence="1 4" id="KW-0808">Transferase</keyword>
<dbReference type="RefSeq" id="WP_069831528.1">
    <property type="nucleotide sequence ID" value="NZ_MDJD01000054.1"/>
</dbReference>
<dbReference type="Proteomes" id="UP000095713">
    <property type="component" value="Unassembled WGS sequence"/>
</dbReference>
<sequence>MIKIVRTDSKDFDFINLVKHLDAYLKVKDGDDHAFYNQYNNIDVLKHVVIAYLNEAPVACGAFKEFDNNTVEIKRMFTLPESRGKGLASKILLELEKWSNELSYNACILETGKRQTEAVAFYKKMSYTAIPNYGQYKNMTNSLCFKKILS</sequence>
<evidence type="ECO:0000256" key="2">
    <source>
        <dbReference type="ARBA" id="ARBA00023315"/>
    </source>
</evidence>
<gene>
    <name evidence="4" type="ORF">A8C32_06565</name>
</gene>